<dbReference type="SMART" id="SM01057">
    <property type="entry name" value="Carb_anhydrase"/>
    <property type="match status" value="1"/>
</dbReference>
<dbReference type="EC" id="4.2.1.1" evidence="2"/>
<evidence type="ECO:0000256" key="6">
    <source>
        <dbReference type="ARBA" id="ARBA00048348"/>
    </source>
</evidence>
<evidence type="ECO:0000256" key="7">
    <source>
        <dbReference type="SAM" id="SignalP"/>
    </source>
</evidence>
<dbReference type="InterPro" id="IPR036398">
    <property type="entry name" value="CA_dom_sf"/>
</dbReference>
<dbReference type="Gene3D" id="3.10.200.10">
    <property type="entry name" value="Alpha carbonic anhydrase"/>
    <property type="match status" value="1"/>
</dbReference>
<dbReference type="InParanoid" id="A0A151GGR9"/>
<keyword evidence="10" id="KW-1185">Reference proteome</keyword>
<dbReference type="PANTHER" id="PTHR18952:SF265">
    <property type="entry name" value="CARBONIC ANHYDRASE"/>
    <property type="match status" value="1"/>
</dbReference>
<comment type="similarity">
    <text evidence="1">Belongs to the alpha-carbonic anhydrase family.</text>
</comment>
<dbReference type="CDD" id="cd03124">
    <property type="entry name" value="alpha_CA_prokaryotic_like"/>
    <property type="match status" value="1"/>
</dbReference>
<dbReference type="GO" id="GO:0004089">
    <property type="term" value="F:carbonate dehydratase activity"/>
    <property type="evidence" value="ECO:0007669"/>
    <property type="project" value="UniProtKB-EC"/>
</dbReference>
<dbReference type="SUPFAM" id="SSF51069">
    <property type="entry name" value="Carbonic anhydrase"/>
    <property type="match status" value="1"/>
</dbReference>
<dbReference type="EMBL" id="LAYC01000003">
    <property type="protein sequence ID" value="KYK56298.1"/>
    <property type="molecule type" value="Genomic_DNA"/>
</dbReference>
<reference evidence="9 10" key="1">
    <citation type="journal article" date="2016" name="Sci. Rep.">
        <title>Insights into Adaptations to a Near-Obligate Nematode Endoparasitic Lifestyle from the Finished Genome of Drechmeria coniospora.</title>
        <authorList>
            <person name="Zhang L."/>
            <person name="Zhou Z."/>
            <person name="Guo Q."/>
            <person name="Fokkens L."/>
            <person name="Miskei M."/>
            <person name="Pocsi I."/>
            <person name="Zhang W."/>
            <person name="Chen M."/>
            <person name="Wang L."/>
            <person name="Sun Y."/>
            <person name="Donzelli B.G."/>
            <person name="Gibson D.M."/>
            <person name="Nelson D.R."/>
            <person name="Luo J.G."/>
            <person name="Rep M."/>
            <person name="Liu H."/>
            <person name="Yang S."/>
            <person name="Wang J."/>
            <person name="Krasnoff S.B."/>
            <person name="Xu Y."/>
            <person name="Molnar I."/>
            <person name="Lin M."/>
        </authorList>
    </citation>
    <scope>NUCLEOTIDE SEQUENCE [LARGE SCALE GENOMIC DNA]</scope>
    <source>
        <strain evidence="9 10">ARSEF 6962</strain>
    </source>
</reference>
<feature type="chain" id="PRO_5007580591" description="carbonic anhydrase" evidence="7">
    <location>
        <begin position="20"/>
        <end position="290"/>
    </location>
</feature>
<dbReference type="AlphaFoldDB" id="A0A151GGR9"/>
<sequence>MVQLTVAATFALCAGSALASCHYGTSHFKRENKVPVFKFGYTGLIGPLNWYGLNPNVNKLCATGTHQSPINLNGSTTTSPGSSVSFQVDGAPNGSVLENLGTTLEVPGNGTLVHGGKTYHLVQFHFHTPSEHFIESEYSVMEVHFVFQADDKSLTAVGFLIDLGPTTPFLSSVFQNVDQVATPGSDAATGPLCFTELENHLKNNNIYTQAHPVPPSDVPRSLTVASRYSGSLTTPPCAEGVSWIVSSQPLHIDADTYHKVKDIIRFNARYIQNVPGGVNLLQNAANYLQK</sequence>
<dbReference type="GeneID" id="63720911"/>
<dbReference type="GO" id="GO:0008270">
    <property type="term" value="F:zinc ion binding"/>
    <property type="evidence" value="ECO:0007669"/>
    <property type="project" value="InterPro"/>
</dbReference>
<dbReference type="InterPro" id="IPR041891">
    <property type="entry name" value="Alpha_CA_prokaryot-like"/>
</dbReference>
<dbReference type="PROSITE" id="PS51144">
    <property type="entry name" value="ALPHA_CA_2"/>
    <property type="match status" value="1"/>
</dbReference>
<evidence type="ECO:0000256" key="3">
    <source>
        <dbReference type="ARBA" id="ARBA00022723"/>
    </source>
</evidence>
<gene>
    <name evidence="9" type="ORF">DCS_08268</name>
</gene>
<dbReference type="InterPro" id="IPR023561">
    <property type="entry name" value="Carbonic_anhydrase_a-class"/>
</dbReference>
<keyword evidence="3" id="KW-0479">Metal-binding</keyword>
<evidence type="ECO:0000313" key="9">
    <source>
        <dbReference type="EMBL" id="KYK56298.1"/>
    </source>
</evidence>
<evidence type="ECO:0000313" key="10">
    <source>
        <dbReference type="Proteomes" id="UP000076580"/>
    </source>
</evidence>
<accession>A0A151GGR9</accession>
<name>A0A151GGR9_DRECN</name>
<dbReference type="PANTHER" id="PTHR18952">
    <property type="entry name" value="CARBONIC ANHYDRASE"/>
    <property type="match status" value="1"/>
</dbReference>
<evidence type="ECO:0000256" key="5">
    <source>
        <dbReference type="ARBA" id="ARBA00023239"/>
    </source>
</evidence>
<protein>
    <recommendedName>
        <fullName evidence="2">carbonic anhydrase</fullName>
        <ecNumber evidence="2">4.2.1.1</ecNumber>
    </recommendedName>
</protein>
<keyword evidence="7" id="KW-0732">Signal</keyword>
<organism evidence="9 10">
    <name type="scientific">Drechmeria coniospora</name>
    <name type="common">Nematophagous fungus</name>
    <name type="synonym">Meria coniospora</name>
    <dbReference type="NCBI Taxonomy" id="98403"/>
    <lineage>
        <taxon>Eukaryota</taxon>
        <taxon>Fungi</taxon>
        <taxon>Dikarya</taxon>
        <taxon>Ascomycota</taxon>
        <taxon>Pezizomycotina</taxon>
        <taxon>Sordariomycetes</taxon>
        <taxon>Hypocreomycetidae</taxon>
        <taxon>Hypocreales</taxon>
        <taxon>Ophiocordycipitaceae</taxon>
        <taxon>Drechmeria</taxon>
    </lineage>
</organism>
<comment type="caution">
    <text evidence="9">The sequence shown here is derived from an EMBL/GenBank/DDBJ whole genome shotgun (WGS) entry which is preliminary data.</text>
</comment>
<dbReference type="STRING" id="98403.A0A151GGR9"/>
<comment type="catalytic activity">
    <reaction evidence="6">
        <text>hydrogencarbonate + H(+) = CO2 + H2O</text>
        <dbReference type="Rhea" id="RHEA:10748"/>
        <dbReference type="ChEBI" id="CHEBI:15377"/>
        <dbReference type="ChEBI" id="CHEBI:15378"/>
        <dbReference type="ChEBI" id="CHEBI:16526"/>
        <dbReference type="ChEBI" id="CHEBI:17544"/>
        <dbReference type="EC" id="4.2.1.1"/>
    </reaction>
</comment>
<feature type="signal peptide" evidence="7">
    <location>
        <begin position="1"/>
        <end position="19"/>
    </location>
</feature>
<evidence type="ECO:0000256" key="2">
    <source>
        <dbReference type="ARBA" id="ARBA00012925"/>
    </source>
</evidence>
<dbReference type="Pfam" id="PF00194">
    <property type="entry name" value="Carb_anhydrase"/>
    <property type="match status" value="1"/>
</dbReference>
<evidence type="ECO:0000259" key="8">
    <source>
        <dbReference type="PROSITE" id="PS51144"/>
    </source>
</evidence>
<feature type="domain" description="Alpha-carbonic anhydrase" evidence="8">
    <location>
        <begin position="37"/>
        <end position="290"/>
    </location>
</feature>
<dbReference type="Proteomes" id="UP000076580">
    <property type="component" value="Chromosome 03"/>
</dbReference>
<dbReference type="RefSeq" id="XP_040655650.1">
    <property type="nucleotide sequence ID" value="XM_040805546.1"/>
</dbReference>
<keyword evidence="4" id="KW-0862">Zinc</keyword>
<proteinExistence type="inferred from homology"/>
<evidence type="ECO:0000256" key="4">
    <source>
        <dbReference type="ARBA" id="ARBA00022833"/>
    </source>
</evidence>
<evidence type="ECO:0000256" key="1">
    <source>
        <dbReference type="ARBA" id="ARBA00010718"/>
    </source>
</evidence>
<dbReference type="InterPro" id="IPR001148">
    <property type="entry name" value="CA_dom"/>
</dbReference>
<keyword evidence="5" id="KW-0456">Lyase</keyword>